<evidence type="ECO:0000313" key="2">
    <source>
        <dbReference type="Proteomes" id="UP000886520"/>
    </source>
</evidence>
<gene>
    <name evidence="1" type="ORF">GOP47_0020293</name>
</gene>
<dbReference type="Proteomes" id="UP000886520">
    <property type="component" value="Chromosome 19"/>
</dbReference>
<dbReference type="EMBL" id="JABFUD020000019">
    <property type="protein sequence ID" value="KAI5065598.1"/>
    <property type="molecule type" value="Genomic_DNA"/>
</dbReference>
<reference evidence="1" key="1">
    <citation type="submission" date="2021-01" db="EMBL/GenBank/DDBJ databases">
        <title>Adiantum capillus-veneris genome.</title>
        <authorList>
            <person name="Fang Y."/>
            <person name="Liao Q."/>
        </authorList>
    </citation>
    <scope>NUCLEOTIDE SEQUENCE</scope>
    <source>
        <strain evidence="1">H3</strain>
        <tissue evidence="1">Leaf</tissue>
    </source>
</reference>
<keyword evidence="2" id="KW-1185">Reference proteome</keyword>
<dbReference type="AlphaFoldDB" id="A0A9D4UDN3"/>
<accession>A0A9D4UDN3</accession>
<comment type="caution">
    <text evidence="1">The sequence shown here is derived from an EMBL/GenBank/DDBJ whole genome shotgun (WGS) entry which is preliminary data.</text>
</comment>
<protein>
    <submittedName>
        <fullName evidence="1">Uncharacterized protein</fullName>
    </submittedName>
</protein>
<evidence type="ECO:0000313" key="1">
    <source>
        <dbReference type="EMBL" id="KAI5065598.1"/>
    </source>
</evidence>
<name>A0A9D4UDN3_ADICA</name>
<organism evidence="1 2">
    <name type="scientific">Adiantum capillus-veneris</name>
    <name type="common">Maidenhair fern</name>
    <dbReference type="NCBI Taxonomy" id="13818"/>
    <lineage>
        <taxon>Eukaryota</taxon>
        <taxon>Viridiplantae</taxon>
        <taxon>Streptophyta</taxon>
        <taxon>Embryophyta</taxon>
        <taxon>Tracheophyta</taxon>
        <taxon>Polypodiopsida</taxon>
        <taxon>Polypodiidae</taxon>
        <taxon>Polypodiales</taxon>
        <taxon>Pteridineae</taxon>
        <taxon>Pteridaceae</taxon>
        <taxon>Vittarioideae</taxon>
        <taxon>Adiantum</taxon>
    </lineage>
</organism>
<proteinExistence type="predicted"/>
<sequence length="126" mass="14374">MMHDINLVLSGEEEVSHWFSDLELYLLQSRICGDEAKLKALPLVLQGRDKAWFEGLKVANWQSILEIPSGLLKLFRSGRKPLVLQGRDKAWFEGLKVANRQSIREIPSGLLKLFRSGFLHGTWVSN</sequence>